<dbReference type="Pfam" id="PF00072">
    <property type="entry name" value="Response_reg"/>
    <property type="match status" value="1"/>
</dbReference>
<sequence length="296" mass="32210">MVSAPPSANCLSGCKSYLPDLSGRRVLVVADGEESRELLEEMILLWGGVCLAVSSGSEALMRARQALAEACRFDLIIIDLNRTCARGAAAARTLAGETALAATPILFLNGEPCPPPESTALPGAFCVEKPLRLVDLQDAVSKVLCGRVFGFPRRTKAWLSTGKAPVSQRILLVEDSPVNQKLVQTLFGKRGHQVATTENGREALELLARETYDIILVDMQMPLMDGVELTQIIRRGEGLRSDPQIPIIGVTAHAWDEDREHFLAAGLNHCVTKPFKIQELLALVERYAKQEGAEDK</sequence>
<dbReference type="PANTHER" id="PTHR45339:SF1">
    <property type="entry name" value="HYBRID SIGNAL TRANSDUCTION HISTIDINE KINASE J"/>
    <property type="match status" value="1"/>
</dbReference>
<feature type="domain" description="Response regulatory" evidence="4">
    <location>
        <begin position="25"/>
        <end position="144"/>
    </location>
</feature>
<evidence type="ECO:0000313" key="5">
    <source>
        <dbReference type="EMBL" id="SDM96944.1"/>
    </source>
</evidence>
<evidence type="ECO:0000313" key="6">
    <source>
        <dbReference type="Proteomes" id="UP000182146"/>
    </source>
</evidence>
<keyword evidence="1 3" id="KW-0597">Phosphoprotein</keyword>
<dbReference type="AlphaFoldDB" id="A0A1G9XJK8"/>
<evidence type="ECO:0000259" key="4">
    <source>
        <dbReference type="PROSITE" id="PS50110"/>
    </source>
</evidence>
<dbReference type="InterPro" id="IPR011006">
    <property type="entry name" value="CheY-like_superfamily"/>
</dbReference>
<dbReference type="OrthoDB" id="9816343at2"/>
<dbReference type="RefSeq" id="WP_082048157.1">
    <property type="nucleotide sequence ID" value="NZ_FNGU01000016.1"/>
</dbReference>
<evidence type="ECO:0000256" key="3">
    <source>
        <dbReference type="PROSITE-ProRule" id="PRU00169"/>
    </source>
</evidence>
<dbReference type="CDD" id="cd17546">
    <property type="entry name" value="REC_hyHK_CKI1_RcsC-like"/>
    <property type="match status" value="1"/>
</dbReference>
<reference evidence="5 6" key="1">
    <citation type="submission" date="2016-10" db="EMBL/GenBank/DDBJ databases">
        <authorList>
            <person name="de Groot N.N."/>
        </authorList>
    </citation>
    <scope>NUCLEOTIDE SEQUENCE [LARGE SCALE GENOMIC DNA]</scope>
    <source>
        <strain evidence="5 6">DSM 17813</strain>
    </source>
</reference>
<dbReference type="InterPro" id="IPR001789">
    <property type="entry name" value="Sig_transdc_resp-reg_receiver"/>
</dbReference>
<organism evidence="5 6">
    <name type="scientific">Geoalkalibacter ferrihydriticus</name>
    <dbReference type="NCBI Taxonomy" id="392333"/>
    <lineage>
        <taxon>Bacteria</taxon>
        <taxon>Pseudomonadati</taxon>
        <taxon>Thermodesulfobacteriota</taxon>
        <taxon>Desulfuromonadia</taxon>
        <taxon>Desulfuromonadales</taxon>
        <taxon>Geoalkalibacteraceae</taxon>
        <taxon>Geoalkalibacter</taxon>
    </lineage>
</organism>
<dbReference type="GO" id="GO:0000160">
    <property type="term" value="P:phosphorelay signal transduction system"/>
    <property type="evidence" value="ECO:0007669"/>
    <property type="project" value="UniProtKB-KW"/>
</dbReference>
<dbReference type="STRING" id="392333.SAMN05660860_03484"/>
<dbReference type="SUPFAM" id="SSF52172">
    <property type="entry name" value="CheY-like"/>
    <property type="match status" value="2"/>
</dbReference>
<feature type="modified residue" description="4-aspartylphosphate" evidence="3">
    <location>
        <position position="218"/>
    </location>
</feature>
<feature type="modified residue" description="4-aspartylphosphate" evidence="3">
    <location>
        <position position="79"/>
    </location>
</feature>
<evidence type="ECO:0000256" key="2">
    <source>
        <dbReference type="ARBA" id="ARBA00023012"/>
    </source>
</evidence>
<dbReference type="PANTHER" id="PTHR45339">
    <property type="entry name" value="HYBRID SIGNAL TRANSDUCTION HISTIDINE KINASE J"/>
    <property type="match status" value="1"/>
</dbReference>
<dbReference type="SMART" id="SM00448">
    <property type="entry name" value="REC"/>
    <property type="match status" value="2"/>
</dbReference>
<feature type="domain" description="Response regulatory" evidence="4">
    <location>
        <begin position="169"/>
        <end position="288"/>
    </location>
</feature>
<dbReference type="Proteomes" id="UP000182146">
    <property type="component" value="Unassembled WGS sequence"/>
</dbReference>
<dbReference type="PROSITE" id="PS50110">
    <property type="entry name" value="RESPONSE_REGULATORY"/>
    <property type="match status" value="2"/>
</dbReference>
<evidence type="ECO:0000256" key="1">
    <source>
        <dbReference type="ARBA" id="ARBA00022553"/>
    </source>
</evidence>
<dbReference type="Gene3D" id="3.40.50.2300">
    <property type="match status" value="2"/>
</dbReference>
<protein>
    <submittedName>
        <fullName evidence="5">Response regulator receiver domain-containing protein</fullName>
    </submittedName>
</protein>
<gene>
    <name evidence="5" type="ORF">SAMN05660860_03484</name>
</gene>
<dbReference type="EMBL" id="FNGU01000016">
    <property type="protein sequence ID" value="SDM96944.1"/>
    <property type="molecule type" value="Genomic_DNA"/>
</dbReference>
<accession>A0A1G9XJK8</accession>
<keyword evidence="2" id="KW-0902">Two-component regulatory system</keyword>
<name>A0A1G9XJK8_9BACT</name>
<proteinExistence type="predicted"/>